<evidence type="ECO:0000313" key="13">
    <source>
        <dbReference type="EMBL" id="ATY84314.1"/>
    </source>
</evidence>
<dbReference type="InterPro" id="IPR001734">
    <property type="entry name" value="Na/solute_symporter"/>
</dbReference>
<dbReference type="OrthoDB" id="9814523at2"/>
<dbReference type="GO" id="GO:0015123">
    <property type="term" value="F:acetate transmembrane transporter activity"/>
    <property type="evidence" value="ECO:0007669"/>
    <property type="project" value="TreeGrafter"/>
</dbReference>
<feature type="transmembrane region" description="Helical" evidence="12">
    <location>
        <begin position="148"/>
        <end position="169"/>
    </location>
</feature>
<dbReference type="PANTHER" id="PTHR48086:SF6">
    <property type="entry name" value="CATION_ACETATE SYMPORTER ACTP"/>
    <property type="match status" value="1"/>
</dbReference>
<keyword evidence="4" id="KW-1003">Cell membrane</keyword>
<feature type="transmembrane region" description="Helical" evidence="12">
    <location>
        <begin position="234"/>
        <end position="255"/>
    </location>
</feature>
<dbReference type="KEGG" id="kyr:CVV65_04585"/>
<evidence type="ECO:0000256" key="6">
    <source>
        <dbReference type="ARBA" id="ARBA00022847"/>
    </source>
</evidence>
<sequence length="516" mass="54582">MKPVYIVFFIAVLAGTLLISYWAAQRGRTLPQFYRFSGSLGGVQNGLAMAGDFMSAASFLGVTGAIALHGFDGLLYAAGFWSSYALLFAVAEPVRRLGRYTLADVVCARFPSRRMRGLVAVDTVLISTLYLVPQLVAAGWLMHLLLDVPYPVAVAATGILMTMYVIFGGMVSTSWVQIIKAGLLVTGTFLVALMVLSSFHWDFGRLVAAAKEHSPWGSGLFAPGNLLENPLNEVSLFLSLFLGTAGLPHILMRFFTVPNESAVRATLWTATSVIGAFYVLTVVLGLGALALVGGAAIRGLDPTGNFTALAVAQAVGGDFFTAFLSAVAFATILAVVTGLLLAATTAVSHDLYHKLYRGGRSSDREQLRVAKFAALVLGLGAVAISLGMGRVNVATPVSLVFVVAAATNLPLLFFTLFWRRFTERGAMIGVVAGLVASLTLVFFSPAGFLPVTLPFLEKIHLDEPGIVAIPIGFLAAVIGTWVGGDRPDPTRFEVLRGHVRQGETTGTASGGEGSWA</sequence>
<feature type="transmembrane region" description="Helical" evidence="12">
    <location>
        <begin position="267"/>
        <end position="300"/>
    </location>
</feature>
<evidence type="ECO:0000256" key="12">
    <source>
        <dbReference type="SAM" id="Phobius"/>
    </source>
</evidence>
<dbReference type="InterPro" id="IPR038377">
    <property type="entry name" value="Na/Glc_symporter_sf"/>
</dbReference>
<evidence type="ECO:0000256" key="5">
    <source>
        <dbReference type="ARBA" id="ARBA00022692"/>
    </source>
</evidence>
<evidence type="ECO:0000256" key="7">
    <source>
        <dbReference type="ARBA" id="ARBA00022989"/>
    </source>
</evidence>
<name>A0A2K8N4J1_9BACL</name>
<gene>
    <name evidence="13" type="ORF">CVV65_04585</name>
</gene>
<keyword evidence="8" id="KW-0915">Sodium</keyword>
<keyword evidence="9" id="KW-0406">Ion transport</keyword>
<evidence type="ECO:0000256" key="3">
    <source>
        <dbReference type="ARBA" id="ARBA00022448"/>
    </source>
</evidence>
<feature type="transmembrane region" description="Helical" evidence="12">
    <location>
        <begin position="45"/>
        <end position="68"/>
    </location>
</feature>
<feature type="transmembrane region" description="Helical" evidence="12">
    <location>
        <begin position="320"/>
        <end position="348"/>
    </location>
</feature>
<accession>A0A2K8N4J1</accession>
<organism evidence="13 14">
    <name type="scientific">Kyrpidia spormannii</name>
    <dbReference type="NCBI Taxonomy" id="2055160"/>
    <lineage>
        <taxon>Bacteria</taxon>
        <taxon>Bacillati</taxon>
        <taxon>Bacillota</taxon>
        <taxon>Bacilli</taxon>
        <taxon>Bacillales</taxon>
        <taxon>Alicyclobacillaceae</taxon>
        <taxon>Kyrpidia</taxon>
    </lineage>
</organism>
<comment type="similarity">
    <text evidence="2 11">Belongs to the sodium:solute symporter (SSF) (TC 2.A.21) family.</text>
</comment>
<evidence type="ECO:0000256" key="11">
    <source>
        <dbReference type="RuleBase" id="RU362091"/>
    </source>
</evidence>
<dbReference type="InterPro" id="IPR018212">
    <property type="entry name" value="Na/solute_symporter_CS"/>
</dbReference>
<dbReference type="PANTHER" id="PTHR48086">
    <property type="entry name" value="SODIUM/PROLINE SYMPORTER-RELATED"/>
    <property type="match status" value="1"/>
</dbReference>
<feature type="transmembrane region" description="Helical" evidence="12">
    <location>
        <begin position="466"/>
        <end position="484"/>
    </location>
</feature>
<protein>
    <submittedName>
        <fullName evidence="13">Cation acetate symporter</fullName>
    </submittedName>
</protein>
<evidence type="ECO:0000256" key="1">
    <source>
        <dbReference type="ARBA" id="ARBA00004651"/>
    </source>
</evidence>
<dbReference type="EMBL" id="CP024955">
    <property type="protein sequence ID" value="ATY84314.1"/>
    <property type="molecule type" value="Genomic_DNA"/>
</dbReference>
<dbReference type="PROSITE" id="PS00457">
    <property type="entry name" value="NA_SOLUT_SYMP_2"/>
    <property type="match status" value="1"/>
</dbReference>
<evidence type="ECO:0000256" key="9">
    <source>
        <dbReference type="ARBA" id="ARBA00023065"/>
    </source>
</evidence>
<evidence type="ECO:0000313" key="14">
    <source>
        <dbReference type="Proteomes" id="UP000231932"/>
    </source>
</evidence>
<dbReference type="AlphaFoldDB" id="A0A2K8N4J1"/>
<dbReference type="GO" id="GO:0006847">
    <property type="term" value="P:plasma membrane acetate transport"/>
    <property type="evidence" value="ECO:0007669"/>
    <property type="project" value="TreeGrafter"/>
</dbReference>
<evidence type="ECO:0000256" key="4">
    <source>
        <dbReference type="ARBA" id="ARBA00022475"/>
    </source>
</evidence>
<dbReference type="GO" id="GO:0015293">
    <property type="term" value="F:symporter activity"/>
    <property type="evidence" value="ECO:0007669"/>
    <property type="project" value="UniProtKB-KW"/>
</dbReference>
<dbReference type="RefSeq" id="WP_100667139.1">
    <property type="nucleotide sequence ID" value="NZ_CP024955.1"/>
</dbReference>
<proteinExistence type="inferred from homology"/>
<keyword evidence="7 12" id="KW-1133">Transmembrane helix</keyword>
<reference evidence="14" key="1">
    <citation type="submission" date="2017-11" db="EMBL/GenBank/DDBJ databases">
        <title>Complete Genome Sequence of Kyrpidia sp. Strain EA-1, a thermophilic, hydrogen-oxidizing Bacterium, isolated from the Azores.</title>
        <authorList>
            <person name="Reiner J.E."/>
            <person name="Lapp C.J."/>
            <person name="Bunk B."/>
            <person name="Gescher J."/>
        </authorList>
    </citation>
    <scope>NUCLEOTIDE SEQUENCE [LARGE SCALE GENOMIC DNA]</scope>
    <source>
        <strain evidence="14">EA-1</strain>
    </source>
</reference>
<keyword evidence="14" id="KW-1185">Reference proteome</keyword>
<dbReference type="Proteomes" id="UP000231932">
    <property type="component" value="Chromosome"/>
</dbReference>
<dbReference type="PROSITE" id="PS50283">
    <property type="entry name" value="NA_SOLUT_SYMP_3"/>
    <property type="match status" value="1"/>
</dbReference>
<feature type="transmembrane region" description="Helical" evidence="12">
    <location>
        <begin position="181"/>
        <end position="201"/>
    </location>
</feature>
<dbReference type="CDD" id="cd11480">
    <property type="entry name" value="SLC5sbd_u4"/>
    <property type="match status" value="1"/>
</dbReference>
<keyword evidence="10 12" id="KW-0472">Membrane</keyword>
<keyword evidence="3" id="KW-0813">Transport</keyword>
<evidence type="ECO:0000256" key="10">
    <source>
        <dbReference type="ARBA" id="ARBA00023136"/>
    </source>
</evidence>
<keyword evidence="6" id="KW-0769">Symport</keyword>
<comment type="subcellular location">
    <subcellularLocation>
        <location evidence="1">Cell membrane</location>
        <topology evidence="1">Multi-pass membrane protein</topology>
    </subcellularLocation>
</comment>
<feature type="transmembrane region" description="Helical" evidence="12">
    <location>
        <begin position="6"/>
        <end position="24"/>
    </location>
</feature>
<dbReference type="Gene3D" id="1.20.1730.10">
    <property type="entry name" value="Sodium/glucose cotransporter"/>
    <property type="match status" value="1"/>
</dbReference>
<dbReference type="GO" id="GO:0005886">
    <property type="term" value="C:plasma membrane"/>
    <property type="evidence" value="ECO:0007669"/>
    <property type="project" value="UniProtKB-SubCell"/>
</dbReference>
<feature type="transmembrane region" description="Helical" evidence="12">
    <location>
        <begin position="397"/>
        <end position="418"/>
    </location>
</feature>
<dbReference type="Pfam" id="PF00474">
    <property type="entry name" value="SSF"/>
    <property type="match status" value="1"/>
</dbReference>
<evidence type="ECO:0000256" key="8">
    <source>
        <dbReference type="ARBA" id="ARBA00023053"/>
    </source>
</evidence>
<evidence type="ECO:0000256" key="2">
    <source>
        <dbReference type="ARBA" id="ARBA00006434"/>
    </source>
</evidence>
<dbReference type="InterPro" id="IPR050277">
    <property type="entry name" value="Sodium:Solute_Symporter"/>
</dbReference>
<dbReference type="GO" id="GO:0006811">
    <property type="term" value="P:monoatomic ion transport"/>
    <property type="evidence" value="ECO:0007669"/>
    <property type="project" value="UniProtKB-KW"/>
</dbReference>
<feature type="transmembrane region" description="Helical" evidence="12">
    <location>
        <begin position="425"/>
        <end position="446"/>
    </location>
</feature>
<feature type="transmembrane region" description="Helical" evidence="12">
    <location>
        <begin position="74"/>
        <end position="91"/>
    </location>
</feature>
<keyword evidence="5 12" id="KW-0812">Transmembrane</keyword>
<feature type="transmembrane region" description="Helical" evidence="12">
    <location>
        <begin position="369"/>
        <end position="391"/>
    </location>
</feature>
<feature type="transmembrane region" description="Helical" evidence="12">
    <location>
        <begin position="119"/>
        <end position="142"/>
    </location>
</feature>